<dbReference type="AlphaFoldDB" id="A0A4U0WRX7"/>
<dbReference type="EMBL" id="NAJN01001045">
    <property type="protein sequence ID" value="TKA66230.1"/>
    <property type="molecule type" value="Genomic_DNA"/>
</dbReference>
<gene>
    <name evidence="2" type="ORF">B0A49_08832</name>
</gene>
<sequence length="376" mass="42379">MSASNICPKAQQRITPPSSFVNPPLTPPPTGEKAFVQAARVVQLFRDRKAGRPIRRDPWTRFQLIPGEYDEIQSRIERDESLRGYTRDKMRYDYDSRSLQLVVRMPTAVHELFIDGVEDAVRSQLKVIRHGSGGVAMFARRVQAARSTEIRFPVGDSPTNTESKREPDASFWHSNAQYPGVIIEVAYSQKRKNLSRLAEDYLLDSDASVQVVVGLDIEYGNANSRKATLSTWRTEMFHTGDGDELRVVQPVANEAFRDDQGNPTNHSGLRLRLKDFAYEELSRSSIENDDREIIVSAQQLCQYLSEAESRTQGKELLGKHTIPSGIRKRKRSETPAEEIASGDEAKYLEQEQKAAKRAAINDPDYETTSTKSGSSD</sequence>
<evidence type="ECO:0000313" key="3">
    <source>
        <dbReference type="Proteomes" id="UP000308768"/>
    </source>
</evidence>
<dbReference type="Proteomes" id="UP000308768">
    <property type="component" value="Unassembled WGS sequence"/>
</dbReference>
<accession>A0A4U0WRX7</accession>
<evidence type="ECO:0000313" key="2">
    <source>
        <dbReference type="EMBL" id="TKA66230.1"/>
    </source>
</evidence>
<comment type="caution">
    <text evidence="2">The sequence shown here is derived from an EMBL/GenBank/DDBJ whole genome shotgun (WGS) entry which is preliminary data.</text>
</comment>
<feature type="compositionally biased region" description="Polar residues" evidence="1">
    <location>
        <begin position="12"/>
        <end position="21"/>
    </location>
</feature>
<feature type="compositionally biased region" description="Polar residues" evidence="1">
    <location>
        <begin position="366"/>
        <end position="376"/>
    </location>
</feature>
<proteinExistence type="predicted"/>
<feature type="region of interest" description="Disordered" evidence="1">
    <location>
        <begin position="1"/>
        <end position="31"/>
    </location>
</feature>
<evidence type="ECO:0000256" key="1">
    <source>
        <dbReference type="SAM" id="MobiDB-lite"/>
    </source>
</evidence>
<organism evidence="2 3">
    <name type="scientific">Cryomyces minteri</name>
    <dbReference type="NCBI Taxonomy" id="331657"/>
    <lineage>
        <taxon>Eukaryota</taxon>
        <taxon>Fungi</taxon>
        <taxon>Dikarya</taxon>
        <taxon>Ascomycota</taxon>
        <taxon>Pezizomycotina</taxon>
        <taxon>Dothideomycetes</taxon>
        <taxon>Dothideomycetes incertae sedis</taxon>
        <taxon>Cryomyces</taxon>
    </lineage>
</organism>
<dbReference type="OrthoDB" id="3485856at2759"/>
<feature type="compositionally biased region" description="Basic and acidic residues" evidence="1">
    <location>
        <begin position="343"/>
        <end position="354"/>
    </location>
</feature>
<protein>
    <submittedName>
        <fullName evidence="2">Uncharacterized protein</fullName>
    </submittedName>
</protein>
<name>A0A4U0WRX7_9PEZI</name>
<reference evidence="2 3" key="1">
    <citation type="submission" date="2017-03" db="EMBL/GenBank/DDBJ databases">
        <title>Genomes of endolithic fungi from Antarctica.</title>
        <authorList>
            <person name="Coleine C."/>
            <person name="Masonjones S."/>
            <person name="Stajich J.E."/>
        </authorList>
    </citation>
    <scope>NUCLEOTIDE SEQUENCE [LARGE SCALE GENOMIC DNA]</scope>
    <source>
        <strain evidence="2 3">CCFEE 5187</strain>
    </source>
</reference>
<keyword evidence="3" id="KW-1185">Reference proteome</keyword>
<dbReference type="STRING" id="331657.A0A4U0WRX7"/>
<feature type="region of interest" description="Disordered" evidence="1">
    <location>
        <begin position="314"/>
        <end position="376"/>
    </location>
</feature>